<sequence length="250" mass="27273">CQAAEEPLWKRVLELVTSQRPAVLKVMKLCSVPCRSLLLPLLLLLIHPAKASSVFRKLRQQHHDSVSATSDRNSPFWNSLGPNTGEWYTGDGITENPNTGNWYNVEWYTRDPGTGGGITEDPDNGNGNPGGWHTGDPSTGGVIMVAPDTGDGIIEDPDTGDWYSGNSNTGDGITEDPNTGDGITEDPNTGSGYPIDWYTSDPINGDGTYEGPSTRDSNTGDDEPYFDTKFFIVRNKTTCIFFWCIYINVG</sequence>
<evidence type="ECO:0000256" key="1">
    <source>
        <dbReference type="SAM" id="MobiDB-lite"/>
    </source>
</evidence>
<accession>A0AAW0XF24</accession>
<organism evidence="2 3">
    <name type="scientific">Cherax quadricarinatus</name>
    <name type="common">Australian red claw crayfish</name>
    <dbReference type="NCBI Taxonomy" id="27406"/>
    <lineage>
        <taxon>Eukaryota</taxon>
        <taxon>Metazoa</taxon>
        <taxon>Ecdysozoa</taxon>
        <taxon>Arthropoda</taxon>
        <taxon>Crustacea</taxon>
        <taxon>Multicrustacea</taxon>
        <taxon>Malacostraca</taxon>
        <taxon>Eumalacostraca</taxon>
        <taxon>Eucarida</taxon>
        <taxon>Decapoda</taxon>
        <taxon>Pleocyemata</taxon>
        <taxon>Astacidea</taxon>
        <taxon>Parastacoidea</taxon>
        <taxon>Parastacidae</taxon>
        <taxon>Cherax</taxon>
    </lineage>
</organism>
<dbReference type="AlphaFoldDB" id="A0AAW0XF24"/>
<keyword evidence="3" id="KW-1185">Reference proteome</keyword>
<feature type="non-terminal residue" evidence="2">
    <location>
        <position position="1"/>
    </location>
</feature>
<name>A0AAW0XF24_CHEQU</name>
<evidence type="ECO:0000313" key="3">
    <source>
        <dbReference type="Proteomes" id="UP001445076"/>
    </source>
</evidence>
<protein>
    <submittedName>
        <fullName evidence="2">Uncharacterized protein</fullName>
    </submittedName>
</protein>
<proteinExistence type="predicted"/>
<comment type="caution">
    <text evidence="2">The sequence shown here is derived from an EMBL/GenBank/DDBJ whole genome shotgun (WGS) entry which is preliminary data.</text>
</comment>
<dbReference type="EMBL" id="JARKIK010000041">
    <property type="protein sequence ID" value="KAK8737948.1"/>
    <property type="molecule type" value="Genomic_DNA"/>
</dbReference>
<feature type="region of interest" description="Disordered" evidence="1">
    <location>
        <begin position="165"/>
        <end position="221"/>
    </location>
</feature>
<gene>
    <name evidence="2" type="ORF">OTU49_004315</name>
</gene>
<dbReference type="Proteomes" id="UP001445076">
    <property type="component" value="Unassembled WGS sequence"/>
</dbReference>
<reference evidence="2 3" key="1">
    <citation type="journal article" date="2024" name="BMC Genomics">
        <title>Genome assembly of redclaw crayfish (Cherax quadricarinatus) provides insights into its immune adaptation and hypoxia tolerance.</title>
        <authorList>
            <person name="Liu Z."/>
            <person name="Zheng J."/>
            <person name="Li H."/>
            <person name="Fang K."/>
            <person name="Wang S."/>
            <person name="He J."/>
            <person name="Zhou D."/>
            <person name="Weng S."/>
            <person name="Chi M."/>
            <person name="Gu Z."/>
            <person name="He J."/>
            <person name="Li F."/>
            <person name="Wang M."/>
        </authorList>
    </citation>
    <scope>NUCLEOTIDE SEQUENCE [LARGE SCALE GENOMIC DNA]</scope>
    <source>
        <strain evidence="2">ZL_2023a</strain>
    </source>
</reference>
<evidence type="ECO:0000313" key="2">
    <source>
        <dbReference type="EMBL" id="KAK8737948.1"/>
    </source>
</evidence>
<feature type="region of interest" description="Disordered" evidence="1">
    <location>
        <begin position="114"/>
        <end position="137"/>
    </location>
</feature>